<sequence>MEEPPNLMLQARELLATPNHELLESLVIHLSTRQETTEYQTALPLFIFCTHNFANCLTLKLLQMYRSSSSGVLRSKSIILLSKTLAAYKSRRFDLSLVALNEIKPLVISCLRMQETETKLFRRIVSFIAHDVVMLDNGGWDELSDFIVELSSTEEPLKALHVFVDLPPVYGRFIHSCFRMIVEIAEKVLLMPPDQDRVEDWSLGLQAVVKLGIQVLDSEMRFDMVKGLLALLVKAASDLVEKGMEEFLVRGLADLEMFLSQDKKLCNYNKDQCVFVSVFLYKIKEATGKIHRLVKSTPSQPRQGHHGACSEREWFDRLNNLPPLEMLRIFASTDVEERFRELAIRRLNLLLSDRISREEATGISVLRELQPLLISCLWEKEEVSESMFKVLGEVVYHVSYEVMNCHFETWNGLRDYIASNSKAEFERAVYIFQCHLIEMESYAGFVMEMEDKMVNSVRELVEREMEVGLVRRAFRDVVSIVKKQMEWFGKNEYKLIKPLLQRLYLIKGMTMESRMVLWRTNVFVDRGMADLDEQQPDGEID</sequence>
<dbReference type="PANTHER" id="PTHR31861">
    <property type="entry name" value="OS10G0507500 PROTEIN"/>
    <property type="match status" value="1"/>
</dbReference>
<dbReference type="Pfam" id="PF04510">
    <property type="entry name" value="DUF577"/>
    <property type="match status" value="3"/>
</dbReference>
<feature type="domain" description="DUF577" evidence="1">
    <location>
        <begin position="435"/>
        <end position="490"/>
    </location>
</feature>
<dbReference type="Gene3D" id="1.25.10.10">
    <property type="entry name" value="Leucine-rich Repeat Variant"/>
    <property type="match status" value="1"/>
</dbReference>
<accession>A0A8S9FC83</accession>
<evidence type="ECO:0000259" key="1">
    <source>
        <dbReference type="Pfam" id="PF04510"/>
    </source>
</evidence>
<gene>
    <name evidence="2" type="ORF">F2Q70_00031731</name>
</gene>
<reference evidence="2" key="1">
    <citation type="submission" date="2019-12" db="EMBL/GenBank/DDBJ databases">
        <title>Genome sequencing and annotation of Brassica cretica.</title>
        <authorList>
            <person name="Studholme D.J."/>
            <person name="Sarris P.F."/>
        </authorList>
    </citation>
    <scope>NUCLEOTIDE SEQUENCE</scope>
    <source>
        <strain evidence="2">PFS-102/07</strain>
        <tissue evidence="2">Leaf</tissue>
    </source>
</reference>
<dbReference type="PANTHER" id="PTHR31861:SF23">
    <property type="entry name" value="DUF577 DOMAIN-CONTAINING PROTEIN"/>
    <property type="match status" value="1"/>
</dbReference>
<name>A0A8S9FC83_BRACR</name>
<evidence type="ECO:0000313" key="2">
    <source>
        <dbReference type="EMBL" id="KAF2530504.1"/>
    </source>
</evidence>
<dbReference type="AlphaFoldDB" id="A0A8S9FC83"/>
<dbReference type="EMBL" id="QGKY02002305">
    <property type="protein sequence ID" value="KAF2530504.1"/>
    <property type="molecule type" value="Genomic_DNA"/>
</dbReference>
<dbReference type="InterPro" id="IPR011989">
    <property type="entry name" value="ARM-like"/>
</dbReference>
<feature type="domain" description="DUF577" evidence="1">
    <location>
        <begin position="100"/>
        <end position="269"/>
    </location>
</feature>
<protein>
    <recommendedName>
        <fullName evidence="1">DUF577 domain-containing protein</fullName>
    </recommendedName>
</protein>
<dbReference type="InterPro" id="IPR007598">
    <property type="entry name" value="DUF577"/>
</dbReference>
<comment type="caution">
    <text evidence="2">The sequence shown here is derived from an EMBL/GenBank/DDBJ whole genome shotgun (WGS) entry which is preliminary data.</text>
</comment>
<feature type="domain" description="DUF577" evidence="1">
    <location>
        <begin position="366"/>
        <end position="434"/>
    </location>
</feature>
<organism evidence="2">
    <name type="scientific">Brassica cretica</name>
    <name type="common">Mustard</name>
    <dbReference type="NCBI Taxonomy" id="69181"/>
    <lineage>
        <taxon>Eukaryota</taxon>
        <taxon>Viridiplantae</taxon>
        <taxon>Streptophyta</taxon>
        <taxon>Embryophyta</taxon>
        <taxon>Tracheophyta</taxon>
        <taxon>Spermatophyta</taxon>
        <taxon>Magnoliopsida</taxon>
        <taxon>eudicotyledons</taxon>
        <taxon>Gunneridae</taxon>
        <taxon>Pentapetalae</taxon>
        <taxon>rosids</taxon>
        <taxon>malvids</taxon>
        <taxon>Brassicales</taxon>
        <taxon>Brassicaceae</taxon>
        <taxon>Brassiceae</taxon>
        <taxon>Brassica</taxon>
    </lineage>
</organism>
<proteinExistence type="predicted"/>